<organism evidence="1 2">
    <name type="scientific">Cryptolaemus montrouzieri</name>
    <dbReference type="NCBI Taxonomy" id="559131"/>
    <lineage>
        <taxon>Eukaryota</taxon>
        <taxon>Metazoa</taxon>
        <taxon>Ecdysozoa</taxon>
        <taxon>Arthropoda</taxon>
        <taxon>Hexapoda</taxon>
        <taxon>Insecta</taxon>
        <taxon>Pterygota</taxon>
        <taxon>Neoptera</taxon>
        <taxon>Endopterygota</taxon>
        <taxon>Coleoptera</taxon>
        <taxon>Polyphaga</taxon>
        <taxon>Cucujiformia</taxon>
        <taxon>Coccinelloidea</taxon>
        <taxon>Coccinellidae</taxon>
        <taxon>Scymninae</taxon>
        <taxon>Scymnini</taxon>
        <taxon>Cryptolaemus</taxon>
    </lineage>
</organism>
<keyword evidence="2" id="KW-1185">Reference proteome</keyword>
<proteinExistence type="predicted"/>
<dbReference type="AlphaFoldDB" id="A0ABD2NF55"/>
<dbReference type="Proteomes" id="UP001516400">
    <property type="component" value="Unassembled WGS sequence"/>
</dbReference>
<dbReference type="EMBL" id="JABFTP020000103">
    <property type="protein sequence ID" value="KAL3277305.1"/>
    <property type="molecule type" value="Genomic_DNA"/>
</dbReference>
<comment type="caution">
    <text evidence="1">The sequence shown here is derived from an EMBL/GenBank/DDBJ whole genome shotgun (WGS) entry which is preliminary data.</text>
</comment>
<accession>A0ABD2NF55</accession>
<evidence type="ECO:0000313" key="2">
    <source>
        <dbReference type="Proteomes" id="UP001516400"/>
    </source>
</evidence>
<evidence type="ECO:0000313" key="1">
    <source>
        <dbReference type="EMBL" id="KAL3277305.1"/>
    </source>
</evidence>
<reference evidence="1 2" key="1">
    <citation type="journal article" date="2021" name="BMC Biol.">
        <title>Horizontally acquired antibacterial genes associated with adaptive radiation of ladybird beetles.</title>
        <authorList>
            <person name="Li H.S."/>
            <person name="Tang X.F."/>
            <person name="Huang Y.H."/>
            <person name="Xu Z.Y."/>
            <person name="Chen M.L."/>
            <person name="Du X.Y."/>
            <person name="Qiu B.Y."/>
            <person name="Chen P.T."/>
            <person name="Zhang W."/>
            <person name="Slipinski A."/>
            <person name="Escalona H.E."/>
            <person name="Waterhouse R.M."/>
            <person name="Zwick A."/>
            <person name="Pang H."/>
        </authorList>
    </citation>
    <scope>NUCLEOTIDE SEQUENCE [LARGE SCALE GENOMIC DNA]</scope>
    <source>
        <strain evidence="1">SYSU2018</strain>
    </source>
</reference>
<sequence length="126" mass="14420">MRENLNFFDDLVKSHPYNEQFNIKRKVLKTKYKHAIKTAKIKCNDKIIKHSNSSQRAMWSIVNDKRQIVPDKRSSGISPNKFNDFFVGIAKKLINDLGSSVPIYADVMAGMVGIQTGGQVFSFRRI</sequence>
<protein>
    <submittedName>
        <fullName evidence="1">Uncharacterized protein</fullName>
    </submittedName>
</protein>
<gene>
    <name evidence="1" type="ORF">HHI36_012656</name>
</gene>
<name>A0ABD2NF55_9CUCU</name>